<dbReference type="PANTHER" id="PTHR43685:SF2">
    <property type="entry name" value="GLYCOSYLTRANSFERASE 2-LIKE DOMAIN-CONTAINING PROTEIN"/>
    <property type="match status" value="1"/>
</dbReference>
<dbReference type="EMBL" id="QOWE01000018">
    <property type="protein sequence ID" value="RCR67616.1"/>
    <property type="molecule type" value="Genomic_DNA"/>
</dbReference>
<dbReference type="Proteomes" id="UP000253383">
    <property type="component" value="Unassembled WGS sequence"/>
</dbReference>
<dbReference type="CDD" id="cd00761">
    <property type="entry name" value="Glyco_tranf_GTA_type"/>
    <property type="match status" value="1"/>
</dbReference>
<dbReference type="InterPro" id="IPR050834">
    <property type="entry name" value="Glycosyltransf_2"/>
</dbReference>
<dbReference type="SUPFAM" id="SSF53448">
    <property type="entry name" value="Nucleotide-diphospho-sugar transferases"/>
    <property type="match status" value="1"/>
</dbReference>
<accession>A0A368JKP1</accession>
<dbReference type="InterPro" id="IPR029044">
    <property type="entry name" value="Nucleotide-diphossugar_trans"/>
</dbReference>
<reference evidence="2 3" key="1">
    <citation type="submission" date="2018-07" db="EMBL/GenBank/DDBJ databases">
        <title>Genome analysis of Larkinella rosea.</title>
        <authorList>
            <person name="Zhou Z."/>
            <person name="Wang G."/>
        </authorList>
    </citation>
    <scope>NUCLEOTIDE SEQUENCE [LARGE SCALE GENOMIC DNA]</scope>
    <source>
        <strain evidence="3">zzj9</strain>
    </source>
</reference>
<organism evidence="2 3">
    <name type="scientific">Larkinella punicea</name>
    <dbReference type="NCBI Taxonomy" id="2315727"/>
    <lineage>
        <taxon>Bacteria</taxon>
        <taxon>Pseudomonadati</taxon>
        <taxon>Bacteroidota</taxon>
        <taxon>Cytophagia</taxon>
        <taxon>Cytophagales</taxon>
        <taxon>Spirosomataceae</taxon>
        <taxon>Larkinella</taxon>
    </lineage>
</organism>
<keyword evidence="2" id="KW-0808">Transferase</keyword>
<evidence type="ECO:0000259" key="1">
    <source>
        <dbReference type="Pfam" id="PF00535"/>
    </source>
</evidence>
<keyword evidence="3" id="KW-1185">Reference proteome</keyword>
<sequence>MYSIVIPLYNKEEYISQCISSILQQTFTEFELIIVNDGSTDNSLSVAMQFNDPRIFIINQSNKGVSVARNNGVMAAKFDYIAFLDADDWWSIHFLEHIFFLIQDFPEASIFGTQYFWVKNNHFTISLNHERKGFRGYIDYFSAYTYAWWMPLSCISVVLLKRTFHQLGGFNTNLKFGEDFDLWIRYAIQYKIAYLNEPLAFYNQDVELPNRAIGNYFLQPPESHFIFNIPYLNAMEHKSASLKRLLDGLRVRSLLPYYISGQYAYEVKSILDKVEFKQQPFFYHFIYRSPLFFVKLYFKIKKVASSLKQAICQLLRR</sequence>
<dbReference type="AlphaFoldDB" id="A0A368JKP1"/>
<gene>
    <name evidence="2" type="ORF">DUE52_21165</name>
</gene>
<dbReference type="OrthoDB" id="9815829at2"/>
<dbReference type="InterPro" id="IPR001173">
    <property type="entry name" value="Glyco_trans_2-like"/>
</dbReference>
<evidence type="ECO:0000313" key="3">
    <source>
        <dbReference type="Proteomes" id="UP000253383"/>
    </source>
</evidence>
<dbReference type="Gene3D" id="3.90.550.10">
    <property type="entry name" value="Spore Coat Polysaccharide Biosynthesis Protein SpsA, Chain A"/>
    <property type="match status" value="1"/>
</dbReference>
<dbReference type="GO" id="GO:0016740">
    <property type="term" value="F:transferase activity"/>
    <property type="evidence" value="ECO:0007669"/>
    <property type="project" value="UniProtKB-KW"/>
</dbReference>
<name>A0A368JKP1_9BACT</name>
<dbReference type="Pfam" id="PF00535">
    <property type="entry name" value="Glycos_transf_2"/>
    <property type="match status" value="1"/>
</dbReference>
<dbReference type="PANTHER" id="PTHR43685">
    <property type="entry name" value="GLYCOSYLTRANSFERASE"/>
    <property type="match status" value="1"/>
</dbReference>
<evidence type="ECO:0000313" key="2">
    <source>
        <dbReference type="EMBL" id="RCR67616.1"/>
    </source>
</evidence>
<proteinExistence type="predicted"/>
<comment type="caution">
    <text evidence="2">The sequence shown here is derived from an EMBL/GenBank/DDBJ whole genome shotgun (WGS) entry which is preliminary data.</text>
</comment>
<dbReference type="RefSeq" id="WP_114408048.1">
    <property type="nucleotide sequence ID" value="NZ_QOWE01000018.1"/>
</dbReference>
<feature type="domain" description="Glycosyltransferase 2-like" evidence="1">
    <location>
        <begin position="3"/>
        <end position="127"/>
    </location>
</feature>
<protein>
    <submittedName>
        <fullName evidence="2">Glycosyltransferase family 2 protein</fullName>
    </submittedName>
</protein>